<dbReference type="PROSITE" id="PS50275">
    <property type="entry name" value="SAC"/>
    <property type="match status" value="1"/>
</dbReference>
<dbReference type="InterPro" id="IPR043573">
    <property type="entry name" value="Fig4-like"/>
</dbReference>
<dbReference type="InterPro" id="IPR002013">
    <property type="entry name" value="SAC_dom"/>
</dbReference>
<keyword evidence="7" id="KW-1185">Reference proteome</keyword>
<proteinExistence type="predicted"/>
<dbReference type="GO" id="GO:0012505">
    <property type="term" value="C:endomembrane system"/>
    <property type="evidence" value="ECO:0007669"/>
    <property type="project" value="UniProtKB-SubCell"/>
</dbReference>
<feature type="region of interest" description="Disordered" evidence="4">
    <location>
        <begin position="1177"/>
        <end position="1241"/>
    </location>
</feature>
<dbReference type="PANTHER" id="PTHR45738">
    <property type="entry name" value="POLYPHOSPHOINOSITIDE PHOSPHATASE"/>
    <property type="match status" value="1"/>
</dbReference>
<dbReference type="InterPro" id="IPR036514">
    <property type="entry name" value="SGNH_hydro_sf"/>
</dbReference>
<dbReference type="InterPro" id="IPR005181">
    <property type="entry name" value="SASA"/>
</dbReference>
<dbReference type="GO" id="GO:0016787">
    <property type="term" value="F:hydrolase activity"/>
    <property type="evidence" value="ECO:0007669"/>
    <property type="project" value="UniProtKB-KW"/>
</dbReference>
<keyword evidence="3" id="KW-0472">Membrane</keyword>
<comment type="caution">
    <text evidence="6">The sequence shown here is derived from an EMBL/GenBank/DDBJ whole genome shotgun (WGS) entry which is preliminary data.</text>
</comment>
<protein>
    <recommendedName>
        <fullName evidence="5">SAC domain-containing protein</fullName>
    </recommendedName>
</protein>
<evidence type="ECO:0000313" key="6">
    <source>
        <dbReference type="EMBL" id="KAK7480179.1"/>
    </source>
</evidence>
<accession>A0ABD0JZM7</accession>
<gene>
    <name evidence="6" type="ORF">BaRGS_00028564</name>
</gene>
<evidence type="ECO:0000313" key="7">
    <source>
        <dbReference type="Proteomes" id="UP001519460"/>
    </source>
</evidence>
<evidence type="ECO:0000256" key="4">
    <source>
        <dbReference type="SAM" id="MobiDB-lite"/>
    </source>
</evidence>
<feature type="compositionally biased region" description="Low complexity" evidence="4">
    <location>
        <begin position="1208"/>
        <end position="1241"/>
    </location>
</feature>
<evidence type="ECO:0000256" key="1">
    <source>
        <dbReference type="ARBA" id="ARBA00004308"/>
    </source>
</evidence>
<dbReference type="PANTHER" id="PTHR45738:SF5">
    <property type="entry name" value="POLYPHOSPHOINOSITIDE PHOSPHATASE"/>
    <property type="match status" value="1"/>
</dbReference>
<reference evidence="6 7" key="1">
    <citation type="journal article" date="2023" name="Sci. Data">
        <title>Genome assembly of the Korean intertidal mud-creeper Batillaria attramentaria.</title>
        <authorList>
            <person name="Patra A.K."/>
            <person name="Ho P.T."/>
            <person name="Jun S."/>
            <person name="Lee S.J."/>
            <person name="Kim Y."/>
            <person name="Won Y.J."/>
        </authorList>
    </citation>
    <scope>NUCLEOTIDE SEQUENCE [LARGE SCALE GENOMIC DNA]</scope>
    <source>
        <strain evidence="6">Wonlab-2016</strain>
    </source>
</reference>
<dbReference type="SUPFAM" id="SSF52266">
    <property type="entry name" value="SGNH hydrolase"/>
    <property type="match status" value="1"/>
</dbReference>
<evidence type="ECO:0000256" key="3">
    <source>
        <dbReference type="ARBA" id="ARBA00023136"/>
    </source>
</evidence>
<dbReference type="Pfam" id="PF02383">
    <property type="entry name" value="Syja_N"/>
    <property type="match status" value="1"/>
</dbReference>
<feature type="non-terminal residue" evidence="6">
    <location>
        <position position="1"/>
    </location>
</feature>
<dbReference type="Pfam" id="PF03629">
    <property type="entry name" value="SASA"/>
    <property type="match status" value="1"/>
</dbReference>
<feature type="domain" description="SAC" evidence="5">
    <location>
        <begin position="580"/>
        <end position="1013"/>
    </location>
</feature>
<sequence length="1294" mass="146260">VSGLSKAYPADVKPGPSAGEGVWSVSLDPISSAAAFTITAMADDGASISISDVLFGDVWVCSGQSNMQFTTYQIDNATEELDQASKYTNIRLFTVADTYSTTPLTDLTKIAEQWTLPNSTTVGAAPFTYFSAVCWLFGRRLYEELGYPIGLVDTTWGGTPVEAWSSPDALAKCGLKANQEKASNTPTKKYTTLEGPDDNSQLWNAMVNPLLKMTIYGAIWYQGEADSREPKMHMYNCTFPAMIDDWRAKWSAQTGETSPTFPFGFVQLAGNQPDMSIISGFPDVRWHQTADYGYVPNPRMKNVFMAVAMDLPDFTSPWGSIHPRDKQDVAQRLYLSGLDIAYNRPQKHFGPRPANITQSGVYINLFYGTEWTIKVRNQEGFELCCTVNGQDECTQKNSWWLPSPIMDWDSSSVSLDGMVCGEGQYAAGIRYAWRESPCVFKRCAVYAERFYIVGSNKIETRFRVLKIDRTEPRDLVIQDDKVEYSRTEIRSVLSMIDGGNKSKRAAQGSSGLSKTTSAFGIAGFVRFLEGPYIILITKRKKAALIGPHTIYKIEDTSMLYIPNDTVRYVHPDESRYVRMFQNVDLSSNFYFSYSYDLTHNLQYNLAKTQRPTQGPIPPPDSFNKQKLSFWESSSDEDISKPGGFPKHSEDICFSDFVSKEASFSPSSTYGPSADKSSGGIEMVCGIRQKPTRKFVWNNHLLKNFENRVHHDWIHYIIHGFIGQSNVGVYGKSIYLTLIGRRSNEFAGTRFLKRGANCEGAVANEIETEQIVQDMSVTFFAHSKVSSYSQLRGSVPLFWSQDLNKMGPKPPITLDQRDPYATAAGLHFNQILKRYGAPVVILNLVKTRERKRHESILSEEFVESINYLNQFLPPAHAIQYIGFDMARVTKRKNADVMMRLARIARYCLKQTGFYLYVPSRQADYLLKDEQLKVLQGHWSKNGCRQTGVVRTNCVDCLDRTNTAQFAIGRCALAYQLYALGVLETTHLDFDTDCVKMLEELYEDHGDTLALQYGGSQLVHRIKGYRKIAPWTSHSRDIMQTLSRYYSNTFSDVEKQQTFNLFLGVFEPVEGQPNLWELPTDFYLHNPLTMGKILLPRPSYSQWWDRKVYECLPLPYDEVSKNEDEHLEVTMVPLSSENVNLFFEFYRPSDLTVFEDLYQFFMSHATRKFMPKGATDFSPFRVRESPEPSEKVGQEANPNVSGKDSTASNTSAGSDETSTSEGSSAEAGVHLTDSSSPYNSEPESNYVSFKDLFPSMKKVYDSEIKEPNDRDRNIYERSAILSLLLTIDCIMLDFAL</sequence>
<evidence type="ECO:0000256" key="2">
    <source>
        <dbReference type="ARBA" id="ARBA00022801"/>
    </source>
</evidence>
<feature type="compositionally biased region" description="Basic and acidic residues" evidence="4">
    <location>
        <begin position="1179"/>
        <end position="1191"/>
    </location>
</feature>
<dbReference type="Proteomes" id="UP001519460">
    <property type="component" value="Unassembled WGS sequence"/>
</dbReference>
<evidence type="ECO:0000259" key="5">
    <source>
        <dbReference type="PROSITE" id="PS50275"/>
    </source>
</evidence>
<feature type="compositionally biased region" description="Polar residues" evidence="4">
    <location>
        <begin position="1194"/>
        <end position="1207"/>
    </location>
</feature>
<dbReference type="EMBL" id="JACVVK020000286">
    <property type="protein sequence ID" value="KAK7480179.1"/>
    <property type="molecule type" value="Genomic_DNA"/>
</dbReference>
<comment type="subcellular location">
    <subcellularLocation>
        <location evidence="1">Endomembrane system</location>
    </subcellularLocation>
</comment>
<keyword evidence="2" id="KW-0378">Hydrolase</keyword>
<dbReference type="Gene3D" id="3.40.50.1110">
    <property type="entry name" value="SGNH hydrolase"/>
    <property type="match status" value="1"/>
</dbReference>
<organism evidence="6 7">
    <name type="scientific">Batillaria attramentaria</name>
    <dbReference type="NCBI Taxonomy" id="370345"/>
    <lineage>
        <taxon>Eukaryota</taxon>
        <taxon>Metazoa</taxon>
        <taxon>Spiralia</taxon>
        <taxon>Lophotrochozoa</taxon>
        <taxon>Mollusca</taxon>
        <taxon>Gastropoda</taxon>
        <taxon>Caenogastropoda</taxon>
        <taxon>Sorbeoconcha</taxon>
        <taxon>Cerithioidea</taxon>
        <taxon>Batillariidae</taxon>
        <taxon>Batillaria</taxon>
    </lineage>
</organism>
<name>A0ABD0JZM7_9CAEN</name>